<dbReference type="HOGENOM" id="CLU_1732712_0_0_1"/>
<sequence>MTGARTQGIYFPIAVIERIPRVLRRFTLDIYHKTPSLDAPPTTIISSRWPHLRRQYAIVPVYIQSENRPLNELWASSRGYTYIFSYPGTFGELGYRTKRQIRYSDLATRISRPAQSKRSFGAEGTQGDKISLGQEPRSQWDKRLRRKLSSQ</sequence>
<feature type="region of interest" description="Disordered" evidence="1">
    <location>
        <begin position="113"/>
        <end position="151"/>
    </location>
</feature>
<evidence type="ECO:0000313" key="2">
    <source>
        <dbReference type="EMBL" id="ELU41079.1"/>
    </source>
</evidence>
<dbReference type="EMBL" id="AFRT01001143">
    <property type="protein sequence ID" value="ELU41079.1"/>
    <property type="molecule type" value="Genomic_DNA"/>
</dbReference>
<name>L8WXI8_THACA</name>
<dbReference type="AlphaFoldDB" id="L8WXI8"/>
<keyword evidence="3" id="KW-1185">Reference proteome</keyword>
<gene>
    <name evidence="2" type="ORF">AG1IA_04886</name>
</gene>
<organism evidence="2 3">
    <name type="scientific">Thanatephorus cucumeris (strain AG1-IA)</name>
    <name type="common">Rice sheath blight fungus</name>
    <name type="synonym">Rhizoctonia solani</name>
    <dbReference type="NCBI Taxonomy" id="983506"/>
    <lineage>
        <taxon>Eukaryota</taxon>
        <taxon>Fungi</taxon>
        <taxon>Dikarya</taxon>
        <taxon>Basidiomycota</taxon>
        <taxon>Agaricomycotina</taxon>
        <taxon>Agaricomycetes</taxon>
        <taxon>Cantharellales</taxon>
        <taxon>Ceratobasidiaceae</taxon>
        <taxon>Rhizoctonia</taxon>
        <taxon>Rhizoctonia solani AG-1</taxon>
    </lineage>
</organism>
<protein>
    <submittedName>
        <fullName evidence="2">Uncharacterized protein</fullName>
    </submittedName>
</protein>
<comment type="caution">
    <text evidence="2">The sequence shown here is derived from an EMBL/GenBank/DDBJ whole genome shotgun (WGS) entry which is preliminary data.</text>
</comment>
<dbReference type="Proteomes" id="UP000011668">
    <property type="component" value="Unassembled WGS sequence"/>
</dbReference>
<accession>L8WXI8</accession>
<evidence type="ECO:0000313" key="3">
    <source>
        <dbReference type="Proteomes" id="UP000011668"/>
    </source>
</evidence>
<evidence type="ECO:0000256" key="1">
    <source>
        <dbReference type="SAM" id="MobiDB-lite"/>
    </source>
</evidence>
<proteinExistence type="predicted"/>
<reference evidence="2 3" key="1">
    <citation type="journal article" date="2013" name="Nat. Commun.">
        <title>The evolution and pathogenic mechanisms of the rice sheath blight pathogen.</title>
        <authorList>
            <person name="Zheng A."/>
            <person name="Lin R."/>
            <person name="Xu L."/>
            <person name="Qin P."/>
            <person name="Tang C."/>
            <person name="Ai P."/>
            <person name="Zhang D."/>
            <person name="Liu Y."/>
            <person name="Sun Z."/>
            <person name="Feng H."/>
            <person name="Wang Y."/>
            <person name="Chen Y."/>
            <person name="Liang X."/>
            <person name="Fu R."/>
            <person name="Li Q."/>
            <person name="Zhang J."/>
            <person name="Yu X."/>
            <person name="Xie Z."/>
            <person name="Ding L."/>
            <person name="Guan P."/>
            <person name="Tang J."/>
            <person name="Liang Y."/>
            <person name="Wang S."/>
            <person name="Deng Q."/>
            <person name="Li S."/>
            <person name="Zhu J."/>
            <person name="Wang L."/>
            <person name="Liu H."/>
            <person name="Li P."/>
        </authorList>
    </citation>
    <scope>NUCLEOTIDE SEQUENCE [LARGE SCALE GENOMIC DNA]</scope>
    <source>
        <strain evidence="3">AG-1 IA</strain>
    </source>
</reference>